<dbReference type="Proteomes" id="UP001243009">
    <property type="component" value="Unassembled WGS sequence"/>
</dbReference>
<dbReference type="PANTHER" id="PTHR37419:SF1">
    <property type="entry name" value="SERINE_THREONINE-PROTEIN KINASE TOXIN HIPA"/>
    <property type="match status" value="1"/>
</dbReference>
<accession>A0ABT9EAG0</accession>
<name>A0ABT9EAG0_9PROT</name>
<comment type="caution">
    <text evidence="6">The sequence shown here is derived from an EMBL/GenBank/DDBJ whole genome shotgun (WGS) entry which is preliminary data.</text>
</comment>
<organism evidence="6 7">
    <name type="scientific">Paracraurococcus lichenis</name>
    <dbReference type="NCBI Taxonomy" id="3064888"/>
    <lineage>
        <taxon>Bacteria</taxon>
        <taxon>Pseudomonadati</taxon>
        <taxon>Pseudomonadota</taxon>
        <taxon>Alphaproteobacteria</taxon>
        <taxon>Acetobacterales</taxon>
        <taxon>Roseomonadaceae</taxon>
        <taxon>Paracraurococcus</taxon>
    </lineage>
</organism>
<evidence type="ECO:0000313" key="7">
    <source>
        <dbReference type="Proteomes" id="UP001243009"/>
    </source>
</evidence>
<dbReference type="InterPro" id="IPR012893">
    <property type="entry name" value="HipA-like_C"/>
</dbReference>
<evidence type="ECO:0000256" key="3">
    <source>
        <dbReference type="ARBA" id="ARBA00022777"/>
    </source>
</evidence>
<evidence type="ECO:0000313" key="6">
    <source>
        <dbReference type="EMBL" id="MDO9713084.1"/>
    </source>
</evidence>
<dbReference type="PANTHER" id="PTHR37419">
    <property type="entry name" value="SERINE/THREONINE-PROTEIN KINASE TOXIN HIPA"/>
    <property type="match status" value="1"/>
</dbReference>
<dbReference type="CDD" id="cd17808">
    <property type="entry name" value="HipA_Ec_like"/>
    <property type="match status" value="1"/>
</dbReference>
<keyword evidence="3" id="KW-0418">Kinase</keyword>
<comment type="similarity">
    <text evidence="1">Belongs to the HipA Ser/Thr kinase family.</text>
</comment>
<evidence type="ECO:0000256" key="2">
    <source>
        <dbReference type="ARBA" id="ARBA00022679"/>
    </source>
</evidence>
<dbReference type="NCBIfam" id="TIGR03071">
    <property type="entry name" value="couple_hipA"/>
    <property type="match status" value="1"/>
</dbReference>
<keyword evidence="7" id="KW-1185">Reference proteome</keyword>
<dbReference type="InterPro" id="IPR017508">
    <property type="entry name" value="HipA_N1"/>
</dbReference>
<evidence type="ECO:0000259" key="4">
    <source>
        <dbReference type="Pfam" id="PF07804"/>
    </source>
</evidence>
<gene>
    <name evidence="6" type="ORF">Q7A36_32450</name>
</gene>
<dbReference type="InterPro" id="IPR052028">
    <property type="entry name" value="HipA_Ser/Thr_kinase"/>
</dbReference>
<dbReference type="EMBL" id="JAUTWS010000069">
    <property type="protein sequence ID" value="MDO9713084.1"/>
    <property type="molecule type" value="Genomic_DNA"/>
</dbReference>
<keyword evidence="2" id="KW-0808">Transferase</keyword>
<protein>
    <submittedName>
        <fullName evidence="6">Type II toxin-antitoxin system HipA family toxin</fullName>
    </submittedName>
</protein>
<evidence type="ECO:0000259" key="5">
    <source>
        <dbReference type="Pfam" id="PF13657"/>
    </source>
</evidence>
<dbReference type="Pfam" id="PF07804">
    <property type="entry name" value="HipA_C"/>
    <property type="match status" value="1"/>
</dbReference>
<dbReference type="RefSeq" id="WP_305107944.1">
    <property type="nucleotide sequence ID" value="NZ_JAUTWS010000069.1"/>
</dbReference>
<feature type="domain" description="HipA-like C-terminal" evidence="4">
    <location>
        <begin position="141"/>
        <end position="388"/>
    </location>
</feature>
<evidence type="ECO:0000256" key="1">
    <source>
        <dbReference type="ARBA" id="ARBA00010164"/>
    </source>
</evidence>
<reference evidence="6 7" key="1">
    <citation type="submission" date="2023-08" db="EMBL/GenBank/DDBJ databases">
        <title>The draft genome sequence of Paracraurococcus sp. LOR1-02.</title>
        <authorList>
            <person name="Kingkaew E."/>
            <person name="Tanasupawat S."/>
        </authorList>
    </citation>
    <scope>NUCLEOTIDE SEQUENCE [LARGE SCALE GENOMIC DNA]</scope>
    <source>
        <strain evidence="6 7">LOR1-02</strain>
    </source>
</reference>
<proteinExistence type="inferred from homology"/>
<dbReference type="Pfam" id="PF13657">
    <property type="entry name" value="Couple_hipA"/>
    <property type="match status" value="1"/>
</dbReference>
<feature type="domain" description="HipA N-terminal subdomain 1" evidence="5">
    <location>
        <begin position="1"/>
        <end position="96"/>
    </location>
</feature>
<sequence>MNGRLVGELRKEPSGGIEFHYDRSWLGWENAISVSSSMPLREERFAGAVPAAFFENLLPDDRAIRVAVAARTNAESPDTFDLLAALGRDCIGALQFLPAGADPGAVGVVQGRTVTEAEIAALLQDLARVPLGAGSDPEFRISLAGAQEKTALLRHQGQWLIPHGTTATTHILKPAIGPRRDGLDLSRSVENEWLCLRLVSAFGLPVAAAEMATFEAQQVLIVERFDRRWMPDGRLLRLPQEDLCQALGVTVSKKYEADGGPGILALLAHLRASDDPTGDRRRLLQAQVLFWALGATDGHAKNFSQFLRPGGRFLLAPLYDIMSAQPNVDAGQIQQNRYKLAMAVGTSRHYVVGRITRRHFIETMMGAGLSARDATDLLDDLVVRAPAALDQALGGLPAGFPQDLADAIARGVRARFGLRPGH</sequence>